<dbReference type="Pfam" id="PF00196">
    <property type="entry name" value="GerE"/>
    <property type="match status" value="1"/>
</dbReference>
<accession>A0A9Y2JGT3</accession>
<dbReference type="SUPFAM" id="SSF46894">
    <property type="entry name" value="C-terminal effector domain of the bipartite response regulators"/>
    <property type="match status" value="1"/>
</dbReference>
<keyword evidence="2" id="KW-0238">DNA-binding</keyword>
<dbReference type="SMART" id="SM00421">
    <property type="entry name" value="HTH_LUXR"/>
    <property type="match status" value="1"/>
</dbReference>
<dbReference type="PROSITE" id="PS50043">
    <property type="entry name" value="HTH_LUXR_2"/>
    <property type="match status" value="1"/>
</dbReference>
<evidence type="ECO:0000313" key="5">
    <source>
        <dbReference type="EMBL" id="WIX98197.1"/>
    </source>
</evidence>
<dbReference type="RefSeq" id="WP_285994682.1">
    <property type="nucleotide sequence ID" value="NZ_CP127295.1"/>
</dbReference>
<dbReference type="PANTHER" id="PTHR44688:SF16">
    <property type="entry name" value="DNA-BINDING TRANSCRIPTIONAL ACTIVATOR DEVR_DOSR"/>
    <property type="match status" value="1"/>
</dbReference>
<dbReference type="KEGG" id="amog:QRX60_29480"/>
<dbReference type="CDD" id="cd06170">
    <property type="entry name" value="LuxR_C_like"/>
    <property type="match status" value="1"/>
</dbReference>
<evidence type="ECO:0000256" key="3">
    <source>
        <dbReference type="ARBA" id="ARBA00023163"/>
    </source>
</evidence>
<feature type="domain" description="HTH luxR-type" evidence="4">
    <location>
        <begin position="141"/>
        <end position="209"/>
    </location>
</feature>
<dbReference type="Proteomes" id="UP001239397">
    <property type="component" value="Chromosome"/>
</dbReference>
<keyword evidence="1" id="KW-0805">Transcription regulation</keyword>
<evidence type="ECO:0000256" key="2">
    <source>
        <dbReference type="ARBA" id="ARBA00023125"/>
    </source>
</evidence>
<evidence type="ECO:0000259" key="4">
    <source>
        <dbReference type="PROSITE" id="PS50043"/>
    </source>
</evidence>
<organism evidence="5 6">
    <name type="scientific">Amycolatopsis mongoliensis</name>
    <dbReference type="NCBI Taxonomy" id="715475"/>
    <lineage>
        <taxon>Bacteria</taxon>
        <taxon>Bacillati</taxon>
        <taxon>Actinomycetota</taxon>
        <taxon>Actinomycetes</taxon>
        <taxon>Pseudonocardiales</taxon>
        <taxon>Pseudonocardiaceae</taxon>
        <taxon>Amycolatopsis</taxon>
    </lineage>
</organism>
<gene>
    <name evidence="5" type="ORF">QRX60_29480</name>
</gene>
<dbReference type="AlphaFoldDB" id="A0A9Y2JGT3"/>
<evidence type="ECO:0000313" key="6">
    <source>
        <dbReference type="Proteomes" id="UP001239397"/>
    </source>
</evidence>
<keyword evidence="6" id="KW-1185">Reference proteome</keyword>
<dbReference type="PANTHER" id="PTHR44688">
    <property type="entry name" value="DNA-BINDING TRANSCRIPTIONAL ACTIVATOR DEVR_DOSR"/>
    <property type="match status" value="1"/>
</dbReference>
<dbReference type="GO" id="GO:0003677">
    <property type="term" value="F:DNA binding"/>
    <property type="evidence" value="ECO:0007669"/>
    <property type="project" value="UniProtKB-KW"/>
</dbReference>
<dbReference type="EMBL" id="CP127295">
    <property type="protein sequence ID" value="WIX98197.1"/>
    <property type="molecule type" value="Genomic_DNA"/>
</dbReference>
<sequence length="211" mass="22466">MDVVKVLVHAADEISEAGVKAMLSGREQFRVVPDDPGCRPDVLVVVVDGVVGTSTFALLRRLQDGGSADSPRAVLVADRFKSEDLLLAVECGVAALLARNELKDGTLASAVGAVGRGAALLPYRLQGILLDQISQLRSQVLAPAGLTLSGIETRERDVLQLIAEGYQTDEIANRLTYSEGTVKNVLYGLMARLRLNSRSHAVAYAMRAGVI</sequence>
<dbReference type="Gene3D" id="3.40.50.2300">
    <property type="match status" value="1"/>
</dbReference>
<reference evidence="5 6" key="1">
    <citation type="submission" date="2023-06" db="EMBL/GenBank/DDBJ databases">
        <authorList>
            <person name="Oyuntsetseg B."/>
            <person name="Kim S.B."/>
        </authorList>
    </citation>
    <scope>NUCLEOTIDE SEQUENCE [LARGE SCALE GENOMIC DNA]</scope>
    <source>
        <strain evidence="5 6">4-36</strain>
    </source>
</reference>
<evidence type="ECO:0000256" key="1">
    <source>
        <dbReference type="ARBA" id="ARBA00023015"/>
    </source>
</evidence>
<dbReference type="InterPro" id="IPR000792">
    <property type="entry name" value="Tscrpt_reg_LuxR_C"/>
</dbReference>
<dbReference type="PRINTS" id="PR00038">
    <property type="entry name" value="HTHLUXR"/>
</dbReference>
<dbReference type="InterPro" id="IPR016032">
    <property type="entry name" value="Sig_transdc_resp-reg_C-effctor"/>
</dbReference>
<protein>
    <submittedName>
        <fullName evidence="5">LuxR C-terminal-related transcriptional regulator</fullName>
    </submittedName>
</protein>
<dbReference type="GO" id="GO:0006355">
    <property type="term" value="P:regulation of DNA-templated transcription"/>
    <property type="evidence" value="ECO:0007669"/>
    <property type="project" value="InterPro"/>
</dbReference>
<name>A0A9Y2JGT3_9PSEU</name>
<keyword evidence="3" id="KW-0804">Transcription</keyword>
<proteinExistence type="predicted"/>